<gene>
    <name evidence="1" type="ORF">SLS63_004440</name>
</gene>
<dbReference type="Proteomes" id="UP001430848">
    <property type="component" value="Unassembled WGS sequence"/>
</dbReference>
<sequence>MPMCQCRVLPTQLYLVDKQMRREALEVFYSNAYFDICNGNLGTTLSFLRDVLPRDGLSRLRRLQFTMTEAQCEGWADGAVASGYPPWMLERIAGPYWGGGPVPRLNYKNDWRAIIALLAEHADLARLSITVDMGECTWAFIEDTLVWDDGPDLSWFRFIYDFYTDVATAMCSLKGLGGVNFELSAFEQVRPWLEREVLGYEKERTFESPRARRLEEDLWRRPRFHQVVPPWHDVNRRLEGSNYKPDQ</sequence>
<evidence type="ECO:0000313" key="1">
    <source>
        <dbReference type="EMBL" id="KAK7734155.1"/>
    </source>
</evidence>
<comment type="caution">
    <text evidence="1">The sequence shown here is derived from an EMBL/GenBank/DDBJ whole genome shotgun (WGS) entry which is preliminary data.</text>
</comment>
<protein>
    <submittedName>
        <fullName evidence="1">Uncharacterized protein</fullName>
    </submittedName>
</protein>
<proteinExistence type="predicted"/>
<accession>A0ABR1PE03</accession>
<dbReference type="EMBL" id="JAKNSF020000016">
    <property type="protein sequence ID" value="KAK7734155.1"/>
    <property type="molecule type" value="Genomic_DNA"/>
</dbReference>
<reference evidence="1 2" key="1">
    <citation type="submission" date="2024-02" db="EMBL/GenBank/DDBJ databases">
        <title>De novo assembly and annotation of 12 fungi associated with fruit tree decline syndrome in Ontario, Canada.</title>
        <authorList>
            <person name="Sulman M."/>
            <person name="Ellouze W."/>
            <person name="Ilyukhin E."/>
        </authorList>
    </citation>
    <scope>NUCLEOTIDE SEQUENCE [LARGE SCALE GENOMIC DNA]</scope>
    <source>
        <strain evidence="1 2">M169</strain>
    </source>
</reference>
<keyword evidence="2" id="KW-1185">Reference proteome</keyword>
<evidence type="ECO:0000313" key="2">
    <source>
        <dbReference type="Proteomes" id="UP001430848"/>
    </source>
</evidence>
<organism evidence="1 2">
    <name type="scientific">Diaporthe eres</name>
    <name type="common">Phomopsis oblonga</name>
    <dbReference type="NCBI Taxonomy" id="83184"/>
    <lineage>
        <taxon>Eukaryota</taxon>
        <taxon>Fungi</taxon>
        <taxon>Dikarya</taxon>
        <taxon>Ascomycota</taxon>
        <taxon>Pezizomycotina</taxon>
        <taxon>Sordariomycetes</taxon>
        <taxon>Sordariomycetidae</taxon>
        <taxon>Diaporthales</taxon>
        <taxon>Diaporthaceae</taxon>
        <taxon>Diaporthe</taxon>
        <taxon>Diaporthe eres species complex</taxon>
    </lineage>
</organism>
<name>A0ABR1PE03_DIAER</name>